<organism evidence="1 2">
    <name type="scientific">Paenibacillus herberti</name>
    <dbReference type="NCBI Taxonomy" id="1619309"/>
    <lineage>
        <taxon>Bacteria</taxon>
        <taxon>Bacillati</taxon>
        <taxon>Bacillota</taxon>
        <taxon>Bacilli</taxon>
        <taxon>Bacillales</taxon>
        <taxon>Paenibacillaceae</taxon>
        <taxon>Paenibacillus</taxon>
    </lineage>
</organism>
<gene>
    <name evidence="1" type="ORF">CGZ75_21280</name>
</gene>
<dbReference type="AlphaFoldDB" id="A0A229NVD4"/>
<sequence length="144" mass="15432">MKLGIVLVLFILLVIVASVFCGHDSRCSGSSENSSFVLVDPPEIFSIVNATNLAFTAEFFSGNVLPPYSSRLPAYGVAQLQLRSSPGSSGDVVYRSRSIYGVLVAEVSFTLYTTEFFGKGEIRNIRASGPVVVTKITANELSIS</sequence>
<accession>A0A229NVD4</accession>
<dbReference type="EMBL" id="NMUQ01000003">
    <property type="protein sequence ID" value="OXM13569.1"/>
    <property type="molecule type" value="Genomic_DNA"/>
</dbReference>
<evidence type="ECO:0000313" key="1">
    <source>
        <dbReference type="EMBL" id="OXM13569.1"/>
    </source>
</evidence>
<dbReference type="RefSeq" id="WP_089526273.1">
    <property type="nucleotide sequence ID" value="NZ_NMUQ01000003.1"/>
</dbReference>
<dbReference type="Proteomes" id="UP000215145">
    <property type="component" value="Unassembled WGS sequence"/>
</dbReference>
<name>A0A229NVD4_9BACL</name>
<reference evidence="1 2" key="1">
    <citation type="submission" date="2017-07" db="EMBL/GenBank/DDBJ databases">
        <title>Paenibacillus herberti R33 genome sequencing and assembly.</title>
        <authorList>
            <person name="Su W."/>
        </authorList>
    </citation>
    <scope>NUCLEOTIDE SEQUENCE [LARGE SCALE GENOMIC DNA]</scope>
    <source>
        <strain evidence="1 2">R33</strain>
    </source>
</reference>
<evidence type="ECO:0000313" key="2">
    <source>
        <dbReference type="Proteomes" id="UP000215145"/>
    </source>
</evidence>
<protein>
    <submittedName>
        <fullName evidence="1">Uncharacterized protein</fullName>
    </submittedName>
</protein>
<comment type="caution">
    <text evidence="1">The sequence shown here is derived from an EMBL/GenBank/DDBJ whole genome shotgun (WGS) entry which is preliminary data.</text>
</comment>
<keyword evidence="2" id="KW-1185">Reference proteome</keyword>
<proteinExistence type="predicted"/>